<reference evidence="2 3" key="1">
    <citation type="submission" date="2018-08" db="EMBL/GenBank/DDBJ databases">
        <title>Recombination of ecologically and evolutionarily significant loci maintains genetic cohesion in the Pseudomonas syringae species complex.</title>
        <authorList>
            <person name="Dillon M."/>
            <person name="Thakur S."/>
            <person name="Almeida R.N.D."/>
            <person name="Weir B.S."/>
            <person name="Guttman D.S."/>
        </authorList>
    </citation>
    <scope>NUCLEOTIDE SEQUENCE [LARGE SCALE GENOMIC DNA]</scope>
    <source>
        <strain evidence="2 3">19322</strain>
    </source>
</reference>
<dbReference type="Pfam" id="PF13749">
    <property type="entry name" value="HATPase_c_4"/>
    <property type="match status" value="1"/>
</dbReference>
<protein>
    <submittedName>
        <fullName evidence="2">Carbon storage regulator-like protein</fullName>
    </submittedName>
</protein>
<name>A0A3M2WKB0_PSEA0</name>
<sequence>MGVRLMSVERDVGYLQSLLRELCALPQETEWVEFKQSNDDAPLIGEYISALANAAALLGKQYGYLLWGIDDASHAVIGTAFKPSATRYKQQELESWLLQKTAPKIHFRFFEFAAADGQSVVILEVQAASHTPVQFDGVEYIRVGSYKKKLREFPEKERALWRVFDRVPFEQQLATQNLGVDQVLKLLDYSAYFDLTHQPLPEGREAILAALASDRVIQRSDSGQWHISNLGAILFAKRLQDFPALGRKAVRLIHYKGNGKLETVRELTGNKGYALGFEGLIDTLKTLLPANEEIGKAFRQEVPMYPELALRELVANAIIHQDFNLSGTGPMIELFERRMEITNPGVPLVDPQRFLDSPPRSRNEVLASFMRRIGICEERGSGIDKVIAQTELYQLPAPIFERTDEHTRVVLFAHKDYRDMEQEDRVRACYQHCCLKYVNREPMNNTSLRERFQIEEGNSAMASRIIKHTIEAGLIRLYDPKANRKTYRYVPSWA</sequence>
<dbReference type="Proteomes" id="UP000277952">
    <property type="component" value="Unassembled WGS sequence"/>
</dbReference>
<proteinExistence type="predicted"/>
<dbReference type="Gene3D" id="3.30.950.30">
    <property type="entry name" value="Schlafen, AAA domain"/>
    <property type="match status" value="1"/>
</dbReference>
<dbReference type="AlphaFoldDB" id="A0A3M2WKB0"/>
<dbReference type="EMBL" id="RBNS01000210">
    <property type="protein sequence ID" value="RML51844.1"/>
    <property type="molecule type" value="Genomic_DNA"/>
</dbReference>
<comment type="caution">
    <text evidence="2">The sequence shown here is derived from an EMBL/GenBank/DDBJ whole genome shotgun (WGS) entry which is preliminary data.</text>
</comment>
<gene>
    <name evidence="2" type="ORF">ALQ94_02634</name>
</gene>
<dbReference type="PANTHER" id="PTHR30595">
    <property type="entry name" value="GLPR-RELATED TRANSCRIPTIONAL REPRESSOR"/>
    <property type="match status" value="1"/>
</dbReference>
<dbReference type="InterPro" id="IPR007421">
    <property type="entry name" value="Schlafen_AlbA_2_dom"/>
</dbReference>
<accession>A0A3M2WKB0</accession>
<evidence type="ECO:0000259" key="1">
    <source>
        <dbReference type="Pfam" id="PF04326"/>
    </source>
</evidence>
<evidence type="ECO:0000313" key="3">
    <source>
        <dbReference type="Proteomes" id="UP000277952"/>
    </source>
</evidence>
<evidence type="ECO:0000313" key="2">
    <source>
        <dbReference type="EMBL" id="RML51844.1"/>
    </source>
</evidence>
<dbReference type="Gene3D" id="3.30.565.60">
    <property type="match status" value="1"/>
</dbReference>
<dbReference type="InterPro" id="IPR038461">
    <property type="entry name" value="Schlafen_AlbA_2_dom_sf"/>
</dbReference>
<dbReference type="PANTHER" id="PTHR30595:SF6">
    <property type="entry name" value="SCHLAFEN ALBA-2 DOMAIN-CONTAINING PROTEIN"/>
    <property type="match status" value="1"/>
</dbReference>
<organism evidence="2 3">
    <name type="scientific">Pseudomonas amygdali pv. morsprunorum</name>
    <dbReference type="NCBI Taxonomy" id="129138"/>
    <lineage>
        <taxon>Bacteria</taxon>
        <taxon>Pseudomonadati</taxon>
        <taxon>Pseudomonadota</taxon>
        <taxon>Gammaproteobacteria</taxon>
        <taxon>Pseudomonadales</taxon>
        <taxon>Pseudomonadaceae</taxon>
        <taxon>Pseudomonas</taxon>
        <taxon>Pseudomonas amygdali</taxon>
    </lineage>
</organism>
<dbReference type="Pfam" id="PF04326">
    <property type="entry name" value="SLFN_AlbA_2"/>
    <property type="match status" value="1"/>
</dbReference>
<dbReference type="InterPro" id="IPR038475">
    <property type="entry name" value="RecG_C_sf"/>
</dbReference>
<feature type="domain" description="Schlafen AlbA-2" evidence="1">
    <location>
        <begin position="28"/>
        <end position="150"/>
    </location>
</feature>